<dbReference type="Pfam" id="PF21068">
    <property type="entry name" value="ATPgraspMvdD"/>
    <property type="match status" value="1"/>
</dbReference>
<dbReference type="Proteomes" id="UP001059844">
    <property type="component" value="Chromosome"/>
</dbReference>
<feature type="domain" description="MvdD-like pre-ATP grasp" evidence="1">
    <location>
        <begin position="1"/>
        <end position="89"/>
    </location>
</feature>
<sequence length="345" mass="40735">MILILSHEHIDEPTNNIIDWLSFYNARFLRLNGDDFLQNKNVKIDINNNIVVTNDEKEISPDEISIVWYRRWIKPTEKKTFFEKFKQLGFTNDETLLVEAYNKYLQQESTAYINGVFSIFKDKIWIPKPSKARGNINKLDVLLRAKDKGIKIPATIVTSSKKEVELFLKTHGNIITKPIYEANCFRYREEVAPMYTKEVSENDIKNFPQLFFPSLFQENINKAFEIRTFIHRDRVYSMAMFSQNDVQTRVDFRNYNWEKPNRYVPFKLPEKEEEKLLMLLNELDLNTGSIDLIYDDKGNYVFLEINPVGQFGMVSLNCNYNLEKIIANDLMSLSNEQKLTNERDN</sequence>
<organism evidence="2 3">
    <name type="scientific">Flavobacterium cerinum</name>
    <dbReference type="NCBI Taxonomy" id="2502784"/>
    <lineage>
        <taxon>Bacteria</taxon>
        <taxon>Pseudomonadati</taxon>
        <taxon>Bacteroidota</taxon>
        <taxon>Flavobacteriia</taxon>
        <taxon>Flavobacteriales</taxon>
        <taxon>Flavobacteriaceae</taxon>
        <taxon>Flavobacterium</taxon>
    </lineage>
</organism>
<dbReference type="InterPro" id="IPR026455">
    <property type="entry name" value="GRASP_w_spasm"/>
</dbReference>
<dbReference type="SUPFAM" id="SSF56059">
    <property type="entry name" value="Glutathione synthetase ATP-binding domain-like"/>
    <property type="match status" value="1"/>
</dbReference>
<reference evidence="2" key="1">
    <citation type="submission" date="2022-07" db="EMBL/GenBank/DDBJ databases">
        <title>Isolation, identification, and degradation of a PFOSA degrading strain from sewage treatment plant.</title>
        <authorList>
            <person name="Zhang L."/>
            <person name="Huo Y."/>
        </authorList>
    </citation>
    <scope>NUCLEOTIDE SEQUENCE</scope>
    <source>
        <strain evidence="2">C1</strain>
    </source>
</reference>
<gene>
    <name evidence="2" type="primary">gwsG</name>
    <name evidence="2" type="ORF">NOX80_17215</name>
</gene>
<dbReference type="NCBIfam" id="TIGR04192">
    <property type="entry name" value="GRASP_w_spasm"/>
    <property type="match status" value="1"/>
</dbReference>
<name>A0ABY5IV62_9FLAO</name>
<dbReference type="PANTHER" id="PTHR21621">
    <property type="entry name" value="RIBOSOMAL PROTEIN S6 MODIFICATION PROTEIN"/>
    <property type="match status" value="1"/>
</dbReference>
<evidence type="ECO:0000259" key="1">
    <source>
        <dbReference type="Pfam" id="PF21068"/>
    </source>
</evidence>
<accession>A0ABY5IV62</accession>
<keyword evidence="3" id="KW-1185">Reference proteome</keyword>
<evidence type="ECO:0000313" key="2">
    <source>
        <dbReference type="EMBL" id="UUC45351.1"/>
    </source>
</evidence>
<protein>
    <submittedName>
        <fullName evidence="2">Grasp-with-spasm system ATP-grasp peptide maturase</fullName>
    </submittedName>
</protein>
<dbReference type="InterPro" id="IPR048936">
    <property type="entry name" value="MvdD-like_ATPgrasp"/>
</dbReference>
<dbReference type="Gene3D" id="3.30.470.20">
    <property type="entry name" value="ATP-grasp fold, B domain"/>
    <property type="match status" value="1"/>
</dbReference>
<dbReference type="PANTHER" id="PTHR21621:SF0">
    <property type="entry name" value="BETA-CITRYLGLUTAMATE SYNTHASE B-RELATED"/>
    <property type="match status" value="1"/>
</dbReference>
<proteinExistence type="predicted"/>
<evidence type="ECO:0000313" key="3">
    <source>
        <dbReference type="Proteomes" id="UP001059844"/>
    </source>
</evidence>
<dbReference type="EMBL" id="CP101751">
    <property type="protein sequence ID" value="UUC45351.1"/>
    <property type="molecule type" value="Genomic_DNA"/>
</dbReference>
<dbReference type="RefSeq" id="WP_256551048.1">
    <property type="nucleotide sequence ID" value="NZ_CP101751.1"/>
</dbReference>